<name>A0A502ICW9_9PSED</name>
<dbReference type="AlphaFoldDB" id="A0A502ICW9"/>
<dbReference type="Proteomes" id="UP000320914">
    <property type="component" value="Unassembled WGS sequence"/>
</dbReference>
<protein>
    <submittedName>
        <fullName evidence="1">Uncharacterized protein</fullName>
    </submittedName>
</protein>
<proteinExistence type="predicted"/>
<organism evidence="1 2">
    <name type="scientific">Pseudomonas mandelii</name>
    <dbReference type="NCBI Taxonomy" id="75612"/>
    <lineage>
        <taxon>Bacteria</taxon>
        <taxon>Pseudomonadati</taxon>
        <taxon>Pseudomonadota</taxon>
        <taxon>Gammaproteobacteria</taxon>
        <taxon>Pseudomonadales</taxon>
        <taxon>Pseudomonadaceae</taxon>
        <taxon>Pseudomonas</taxon>
    </lineage>
</organism>
<evidence type="ECO:0000313" key="1">
    <source>
        <dbReference type="EMBL" id="TPG84747.1"/>
    </source>
</evidence>
<comment type="caution">
    <text evidence="1">The sequence shown here is derived from an EMBL/GenBank/DDBJ whole genome shotgun (WGS) entry which is preliminary data.</text>
</comment>
<gene>
    <name evidence="1" type="ORF">EAH74_12025</name>
</gene>
<dbReference type="EMBL" id="RCZA01000004">
    <property type="protein sequence ID" value="TPG84747.1"/>
    <property type="molecule type" value="Genomic_DNA"/>
</dbReference>
<sequence>MDDLRDFKALLERVAHISKWCPSTDQLRSIREDIKRTISSRGKLTVGDVEGIIARRVPDAIYAMLEGVDNSDLKALLLIAQQATASKQIDSH</sequence>
<evidence type="ECO:0000313" key="2">
    <source>
        <dbReference type="Proteomes" id="UP000320914"/>
    </source>
</evidence>
<reference evidence="1 2" key="1">
    <citation type="journal article" date="2019" name="Environ. Microbiol.">
        <title>Species interactions and distinct microbial communities in high Arctic permafrost affected cryosols are associated with the CH4 and CO2 gas fluxes.</title>
        <authorList>
            <person name="Altshuler I."/>
            <person name="Hamel J."/>
            <person name="Turney S."/>
            <person name="Magnuson E."/>
            <person name="Levesque R."/>
            <person name="Greer C."/>
            <person name="Whyte L.G."/>
        </authorList>
    </citation>
    <scope>NUCLEOTIDE SEQUENCE [LARGE SCALE GENOMIC DNA]</scope>
    <source>
        <strain evidence="1 2">OWC5</strain>
    </source>
</reference>
<dbReference type="RefSeq" id="WP_140678565.1">
    <property type="nucleotide sequence ID" value="NZ_RCZA01000004.1"/>
</dbReference>
<accession>A0A502ICW9</accession>